<dbReference type="EMBL" id="JAKOGI010000430">
    <property type="protein sequence ID" value="KAJ8435138.1"/>
    <property type="molecule type" value="Genomic_DNA"/>
</dbReference>
<comment type="similarity">
    <text evidence="1">Belongs to the UDP-glycosyltransferase family.</text>
</comment>
<dbReference type="Proteomes" id="UP001153076">
    <property type="component" value="Unassembled WGS sequence"/>
</dbReference>
<keyword evidence="3" id="KW-1185">Reference proteome</keyword>
<reference evidence="2" key="1">
    <citation type="submission" date="2022-04" db="EMBL/GenBank/DDBJ databases">
        <title>Carnegiea gigantea Genome sequencing and assembly v2.</title>
        <authorList>
            <person name="Copetti D."/>
            <person name="Sanderson M.J."/>
            <person name="Burquez A."/>
            <person name="Wojciechowski M.F."/>
        </authorList>
    </citation>
    <scope>NUCLEOTIDE SEQUENCE</scope>
    <source>
        <strain evidence="2">SGP5-SGP5p</strain>
        <tissue evidence="2">Aerial part</tissue>
    </source>
</reference>
<name>A0A9Q1K2B2_9CARY</name>
<dbReference type="GO" id="GO:0080044">
    <property type="term" value="F:quercetin 7-O-glucosyltransferase activity"/>
    <property type="evidence" value="ECO:0007669"/>
    <property type="project" value="TreeGrafter"/>
</dbReference>
<evidence type="ECO:0000313" key="3">
    <source>
        <dbReference type="Proteomes" id="UP001153076"/>
    </source>
</evidence>
<dbReference type="SUPFAM" id="SSF53756">
    <property type="entry name" value="UDP-Glycosyltransferase/glycogen phosphorylase"/>
    <property type="match status" value="1"/>
</dbReference>
<proteinExistence type="inferred from homology"/>
<protein>
    <submittedName>
        <fullName evidence="2">Uncharacterized protein</fullName>
    </submittedName>
</protein>
<evidence type="ECO:0000313" key="2">
    <source>
        <dbReference type="EMBL" id="KAJ8435138.1"/>
    </source>
</evidence>
<dbReference type="AlphaFoldDB" id="A0A9Q1K2B2"/>
<dbReference type="Gene3D" id="3.40.50.2000">
    <property type="entry name" value="Glycogen Phosphorylase B"/>
    <property type="match status" value="1"/>
</dbReference>
<dbReference type="OrthoDB" id="5835829at2759"/>
<comment type="caution">
    <text evidence="2">The sequence shown here is derived from an EMBL/GenBank/DDBJ whole genome shotgun (WGS) entry which is preliminary data.</text>
</comment>
<sequence length="356" mass="40025">MNYGKSDLRVKAEEKGLFSIASQDLKVTVIITTSMSSKSPHSVTTVKFVHISDGFKEKEKTDDANTGREGLKVSISKSLMALIDHCKQNKENLNPTAQIVVCNSFMPWVLDVIKKSGVEGGPFFTQSCVINSIHYHAYKGTLKTRVSGSLVSLPDITGLLSVDDLPSFVSSPGTHPDIWINSQLLKRCIACSLILSTSRKSRYQKKRFLVFVRPRREKTDDVNTRRELMKALISKSLIELIDRYKKSKAKKWLQGGPFFTHSCVVNTIYFHAHKAAFKTPYTNMKVGLDQFSNFEEADYLFINTVDKLEIRVSSEMYPETEICIPWLKARENGSIACISMGVVYISMGSLASLRQE</sequence>
<gene>
    <name evidence="2" type="ORF">Cgig2_018966</name>
</gene>
<dbReference type="GO" id="GO:0080043">
    <property type="term" value="F:quercetin 3-O-glucosyltransferase activity"/>
    <property type="evidence" value="ECO:0007669"/>
    <property type="project" value="TreeGrafter"/>
</dbReference>
<dbReference type="PANTHER" id="PTHR11926">
    <property type="entry name" value="GLUCOSYL/GLUCURONOSYL TRANSFERASES"/>
    <property type="match status" value="1"/>
</dbReference>
<evidence type="ECO:0000256" key="1">
    <source>
        <dbReference type="ARBA" id="ARBA00009995"/>
    </source>
</evidence>
<dbReference type="PANTHER" id="PTHR11926:SF1560">
    <property type="entry name" value="UDP-GLYCOSYLTRANSFERASE 74E1-RELATED"/>
    <property type="match status" value="1"/>
</dbReference>
<accession>A0A9Q1K2B2</accession>
<organism evidence="2 3">
    <name type="scientific">Carnegiea gigantea</name>
    <dbReference type="NCBI Taxonomy" id="171969"/>
    <lineage>
        <taxon>Eukaryota</taxon>
        <taxon>Viridiplantae</taxon>
        <taxon>Streptophyta</taxon>
        <taxon>Embryophyta</taxon>
        <taxon>Tracheophyta</taxon>
        <taxon>Spermatophyta</taxon>
        <taxon>Magnoliopsida</taxon>
        <taxon>eudicotyledons</taxon>
        <taxon>Gunneridae</taxon>
        <taxon>Pentapetalae</taxon>
        <taxon>Caryophyllales</taxon>
        <taxon>Cactineae</taxon>
        <taxon>Cactaceae</taxon>
        <taxon>Cactoideae</taxon>
        <taxon>Echinocereeae</taxon>
        <taxon>Carnegiea</taxon>
    </lineage>
</organism>